<proteinExistence type="predicted"/>
<gene>
    <name evidence="1" type="ORF">PAMC26577_30920</name>
</gene>
<evidence type="ECO:0000313" key="2">
    <source>
        <dbReference type="Proteomes" id="UP000195221"/>
    </source>
</evidence>
<sequence>MIYSIERDSPRGAYHLFELQRESTFTVPFRHWQDIALFGAYERPKLFADVRPRESAHGALVDA</sequence>
<organism evidence="1 2">
    <name type="scientific">Caballeronia sordidicola</name>
    <name type="common">Burkholderia sordidicola</name>
    <dbReference type="NCBI Taxonomy" id="196367"/>
    <lineage>
        <taxon>Bacteria</taxon>
        <taxon>Pseudomonadati</taxon>
        <taxon>Pseudomonadota</taxon>
        <taxon>Betaproteobacteria</taxon>
        <taxon>Burkholderiales</taxon>
        <taxon>Burkholderiaceae</taxon>
        <taxon>Caballeronia</taxon>
    </lineage>
</organism>
<protein>
    <submittedName>
        <fullName evidence="1">Uncharacterized protein</fullName>
    </submittedName>
</protein>
<dbReference type="Proteomes" id="UP000195221">
    <property type="component" value="Unassembled WGS sequence"/>
</dbReference>
<dbReference type="EMBL" id="NBTZ01000115">
    <property type="protein sequence ID" value="OTP69455.1"/>
    <property type="molecule type" value="Genomic_DNA"/>
</dbReference>
<comment type="caution">
    <text evidence="1">The sequence shown here is derived from an EMBL/GenBank/DDBJ whole genome shotgun (WGS) entry which is preliminary data.</text>
</comment>
<evidence type="ECO:0000313" key="1">
    <source>
        <dbReference type="EMBL" id="OTP69455.1"/>
    </source>
</evidence>
<reference evidence="1 2" key="1">
    <citation type="submission" date="2017-03" db="EMBL/GenBank/DDBJ databases">
        <title>Genome analysis of strain PAMC 26577.</title>
        <authorList>
            <person name="Oh H.-M."/>
            <person name="Yang J.-A."/>
        </authorList>
    </citation>
    <scope>NUCLEOTIDE SEQUENCE [LARGE SCALE GENOMIC DNA]</scope>
    <source>
        <strain evidence="1 2">PAMC 26577</strain>
    </source>
</reference>
<accession>A0A242MDU4</accession>
<dbReference type="AlphaFoldDB" id="A0A242MDU4"/>
<name>A0A242MDU4_CABSO</name>